<comment type="caution">
    <text evidence="1">The sequence shown here is derived from an EMBL/GenBank/DDBJ whole genome shotgun (WGS) entry which is preliminary data.</text>
</comment>
<evidence type="ECO:0000313" key="1">
    <source>
        <dbReference type="EMBL" id="GAF68790.1"/>
    </source>
</evidence>
<gene>
    <name evidence="1" type="ORF">S01H1_07404</name>
</gene>
<reference evidence="1" key="1">
    <citation type="journal article" date="2014" name="Front. Microbiol.">
        <title>High frequency of phylogenetically diverse reductive dehalogenase-homologous genes in deep subseafloor sedimentary metagenomes.</title>
        <authorList>
            <person name="Kawai M."/>
            <person name="Futagami T."/>
            <person name="Toyoda A."/>
            <person name="Takaki Y."/>
            <person name="Nishi S."/>
            <person name="Hori S."/>
            <person name="Arai W."/>
            <person name="Tsubouchi T."/>
            <person name="Morono Y."/>
            <person name="Uchiyama I."/>
            <person name="Ito T."/>
            <person name="Fujiyama A."/>
            <person name="Inagaki F."/>
            <person name="Takami H."/>
        </authorList>
    </citation>
    <scope>NUCLEOTIDE SEQUENCE</scope>
    <source>
        <strain evidence="1">Expedition CK06-06</strain>
    </source>
</reference>
<dbReference type="AlphaFoldDB" id="X0SYA1"/>
<protein>
    <submittedName>
        <fullName evidence="1">Uncharacterized protein</fullName>
    </submittedName>
</protein>
<dbReference type="EMBL" id="BARS01003819">
    <property type="protein sequence ID" value="GAF68790.1"/>
    <property type="molecule type" value="Genomic_DNA"/>
</dbReference>
<name>X0SYA1_9ZZZZ</name>
<organism evidence="1">
    <name type="scientific">marine sediment metagenome</name>
    <dbReference type="NCBI Taxonomy" id="412755"/>
    <lineage>
        <taxon>unclassified sequences</taxon>
        <taxon>metagenomes</taxon>
        <taxon>ecological metagenomes</taxon>
    </lineage>
</organism>
<accession>X0SYA1</accession>
<proteinExistence type="predicted"/>
<sequence length="117" mass="12669">MSWPAEAARTGVSSDSGKCYNAAAVSPGIIAAEGNVMIRDTSCDPSHVSALRRALRERLDQMGMASYVPGEMAQTLRITEAALEMALDALYEAGELVYLTRINKDTGEVLKVIWFSE</sequence>